<sequence length="284" mass="31540">MQGYACEWSDCNKKYKKAADRERHQRTREHELDDHNPARRPSLTDLYLSCISDPTDAQKRYRRAQVHLQGVRQALCQKRRPLEAPSADPRRAGAGHRPPTQVGMHPLRYNAVQVRWCSSHPVLALRRQAPAVRVSTCARPARQPSFPKPTEVLGDINVEPATEMTTPARNHQELGVPLNSLECGPTQPLAGSPTDPMLNNEPFMFASMTSQDDDPLAFLSLEIPMPGVYDWSFGDQDFKMFEPLHTTGSGNGSWPTSGSGSGGTALIPPYPVDWGSGEARRKGY</sequence>
<feature type="compositionally biased region" description="Low complexity" evidence="2">
    <location>
        <begin position="246"/>
        <end position="258"/>
    </location>
</feature>
<dbReference type="GO" id="GO:0008270">
    <property type="term" value="F:zinc ion binding"/>
    <property type="evidence" value="ECO:0007669"/>
    <property type="project" value="UniProtKB-KW"/>
</dbReference>
<dbReference type="InterPro" id="IPR013087">
    <property type="entry name" value="Znf_C2H2_type"/>
</dbReference>
<protein>
    <recommendedName>
        <fullName evidence="3">C2H2-type domain-containing protein</fullName>
    </recommendedName>
</protein>
<evidence type="ECO:0000256" key="2">
    <source>
        <dbReference type="SAM" id="MobiDB-lite"/>
    </source>
</evidence>
<organism evidence="4 5">
    <name type="scientific">Saitozyma podzolica</name>
    <dbReference type="NCBI Taxonomy" id="1890683"/>
    <lineage>
        <taxon>Eukaryota</taxon>
        <taxon>Fungi</taxon>
        <taxon>Dikarya</taxon>
        <taxon>Basidiomycota</taxon>
        <taxon>Agaricomycotina</taxon>
        <taxon>Tremellomycetes</taxon>
        <taxon>Tremellales</taxon>
        <taxon>Trimorphomycetaceae</taxon>
        <taxon>Saitozyma</taxon>
    </lineage>
</organism>
<dbReference type="EMBL" id="RSCD01000020">
    <property type="protein sequence ID" value="RSH85502.1"/>
    <property type="molecule type" value="Genomic_DNA"/>
</dbReference>
<gene>
    <name evidence="4" type="ORF">EHS25_004898</name>
</gene>
<dbReference type="PROSITE" id="PS00028">
    <property type="entry name" value="ZINC_FINGER_C2H2_1"/>
    <property type="match status" value="1"/>
</dbReference>
<feature type="region of interest" description="Disordered" evidence="2">
    <location>
        <begin position="16"/>
        <end position="41"/>
    </location>
</feature>
<evidence type="ECO:0000313" key="5">
    <source>
        <dbReference type="Proteomes" id="UP000279259"/>
    </source>
</evidence>
<dbReference type="OrthoDB" id="3437960at2759"/>
<keyword evidence="1" id="KW-0479">Metal-binding</keyword>
<dbReference type="AlphaFoldDB" id="A0A427Y322"/>
<keyword evidence="1" id="KW-0863">Zinc-finger</keyword>
<dbReference type="PROSITE" id="PS50157">
    <property type="entry name" value="ZINC_FINGER_C2H2_2"/>
    <property type="match status" value="1"/>
</dbReference>
<keyword evidence="1" id="KW-0862">Zinc</keyword>
<proteinExistence type="predicted"/>
<feature type="compositionally biased region" description="Basic and acidic residues" evidence="2">
    <location>
        <begin position="16"/>
        <end position="37"/>
    </location>
</feature>
<feature type="domain" description="C2H2-type" evidence="3">
    <location>
        <begin position="4"/>
        <end position="35"/>
    </location>
</feature>
<evidence type="ECO:0000259" key="3">
    <source>
        <dbReference type="PROSITE" id="PS50157"/>
    </source>
</evidence>
<evidence type="ECO:0000313" key="4">
    <source>
        <dbReference type="EMBL" id="RSH85502.1"/>
    </source>
</evidence>
<reference evidence="4 5" key="1">
    <citation type="submission" date="2018-11" db="EMBL/GenBank/DDBJ databases">
        <title>Genome sequence of Saitozyma podzolica DSM 27192.</title>
        <authorList>
            <person name="Aliyu H."/>
            <person name="Gorte O."/>
            <person name="Ochsenreither K."/>
        </authorList>
    </citation>
    <scope>NUCLEOTIDE SEQUENCE [LARGE SCALE GENOMIC DNA]</scope>
    <source>
        <strain evidence="4 5">DSM 27192</strain>
    </source>
</reference>
<name>A0A427Y322_9TREE</name>
<dbReference type="Proteomes" id="UP000279259">
    <property type="component" value="Unassembled WGS sequence"/>
</dbReference>
<evidence type="ECO:0000256" key="1">
    <source>
        <dbReference type="PROSITE-ProRule" id="PRU00042"/>
    </source>
</evidence>
<comment type="caution">
    <text evidence="4">The sequence shown here is derived from an EMBL/GenBank/DDBJ whole genome shotgun (WGS) entry which is preliminary data.</text>
</comment>
<accession>A0A427Y322</accession>
<feature type="region of interest" description="Disordered" evidence="2">
    <location>
        <begin position="77"/>
        <end position="103"/>
    </location>
</feature>
<keyword evidence="5" id="KW-1185">Reference proteome</keyword>
<feature type="region of interest" description="Disordered" evidence="2">
    <location>
        <begin position="246"/>
        <end position="284"/>
    </location>
</feature>